<evidence type="ECO:0000313" key="1">
    <source>
        <dbReference type="EMBL" id="KAF9522808.1"/>
    </source>
</evidence>
<feature type="non-terminal residue" evidence="1">
    <location>
        <position position="144"/>
    </location>
</feature>
<dbReference type="EMBL" id="MU157933">
    <property type="protein sequence ID" value="KAF9522808.1"/>
    <property type="molecule type" value="Genomic_DNA"/>
</dbReference>
<name>A0A9P6E5H9_9AGAR</name>
<evidence type="ECO:0000313" key="2">
    <source>
        <dbReference type="Proteomes" id="UP000807306"/>
    </source>
</evidence>
<dbReference type="OrthoDB" id="3051935at2759"/>
<dbReference type="Proteomes" id="UP000807306">
    <property type="component" value="Unassembled WGS sequence"/>
</dbReference>
<proteinExistence type="predicted"/>
<gene>
    <name evidence="1" type="ORF">CPB83DRAFT_727186</name>
</gene>
<keyword evidence="2" id="KW-1185">Reference proteome</keyword>
<sequence length="144" mass="16319">MSLTGPSDKLFTVPDGTLRVHPNRDARFPYLYKVHNHPLVRADPAIQQVFVFVIDTSPSALKQLLDFEDSLTVPLGPDASMEDLGLFELHDGTVVFIRERGCEIPEDDILFAWNYLGSRVYNSDVIDELRGIRDKILGEEKEMT</sequence>
<organism evidence="1 2">
    <name type="scientific">Crepidotus variabilis</name>
    <dbReference type="NCBI Taxonomy" id="179855"/>
    <lineage>
        <taxon>Eukaryota</taxon>
        <taxon>Fungi</taxon>
        <taxon>Dikarya</taxon>
        <taxon>Basidiomycota</taxon>
        <taxon>Agaricomycotina</taxon>
        <taxon>Agaricomycetes</taxon>
        <taxon>Agaricomycetidae</taxon>
        <taxon>Agaricales</taxon>
        <taxon>Agaricineae</taxon>
        <taxon>Crepidotaceae</taxon>
        <taxon>Crepidotus</taxon>
    </lineage>
</organism>
<reference evidence="1" key="1">
    <citation type="submission" date="2020-11" db="EMBL/GenBank/DDBJ databases">
        <authorList>
            <consortium name="DOE Joint Genome Institute"/>
            <person name="Ahrendt S."/>
            <person name="Riley R."/>
            <person name="Andreopoulos W."/>
            <person name="Labutti K."/>
            <person name="Pangilinan J."/>
            <person name="Ruiz-Duenas F.J."/>
            <person name="Barrasa J.M."/>
            <person name="Sanchez-Garcia M."/>
            <person name="Camarero S."/>
            <person name="Miyauchi S."/>
            <person name="Serrano A."/>
            <person name="Linde D."/>
            <person name="Babiker R."/>
            <person name="Drula E."/>
            <person name="Ayuso-Fernandez I."/>
            <person name="Pacheco R."/>
            <person name="Padilla G."/>
            <person name="Ferreira P."/>
            <person name="Barriuso J."/>
            <person name="Kellner H."/>
            <person name="Castanera R."/>
            <person name="Alfaro M."/>
            <person name="Ramirez L."/>
            <person name="Pisabarro A.G."/>
            <person name="Kuo A."/>
            <person name="Tritt A."/>
            <person name="Lipzen A."/>
            <person name="He G."/>
            <person name="Yan M."/>
            <person name="Ng V."/>
            <person name="Cullen D."/>
            <person name="Martin F."/>
            <person name="Rosso M.-N."/>
            <person name="Henrissat B."/>
            <person name="Hibbett D."/>
            <person name="Martinez A.T."/>
            <person name="Grigoriev I.V."/>
        </authorList>
    </citation>
    <scope>NUCLEOTIDE SEQUENCE</scope>
    <source>
        <strain evidence="1">CBS 506.95</strain>
    </source>
</reference>
<dbReference type="AlphaFoldDB" id="A0A9P6E5H9"/>
<accession>A0A9P6E5H9</accession>
<comment type="caution">
    <text evidence="1">The sequence shown here is derived from an EMBL/GenBank/DDBJ whole genome shotgun (WGS) entry which is preliminary data.</text>
</comment>
<protein>
    <submittedName>
        <fullName evidence="1">Uncharacterized protein</fullName>
    </submittedName>
</protein>